<dbReference type="Proteomes" id="UP000594261">
    <property type="component" value="Chromosome 5"/>
</dbReference>
<name>A0A7N2LML9_QUELO</name>
<evidence type="ECO:0000313" key="1">
    <source>
        <dbReference type="EnsemblPlants" id="QL05p033222:mrna"/>
    </source>
</evidence>
<dbReference type="Gramene" id="QL05p033222:mrna">
    <property type="protein sequence ID" value="QL05p033222:mrna"/>
    <property type="gene ID" value="QL05p033222"/>
</dbReference>
<organism evidence="1 2">
    <name type="scientific">Quercus lobata</name>
    <name type="common">Valley oak</name>
    <dbReference type="NCBI Taxonomy" id="97700"/>
    <lineage>
        <taxon>Eukaryota</taxon>
        <taxon>Viridiplantae</taxon>
        <taxon>Streptophyta</taxon>
        <taxon>Embryophyta</taxon>
        <taxon>Tracheophyta</taxon>
        <taxon>Spermatophyta</taxon>
        <taxon>Magnoliopsida</taxon>
        <taxon>eudicotyledons</taxon>
        <taxon>Gunneridae</taxon>
        <taxon>Pentapetalae</taxon>
        <taxon>rosids</taxon>
        <taxon>fabids</taxon>
        <taxon>Fagales</taxon>
        <taxon>Fagaceae</taxon>
        <taxon>Quercus</taxon>
    </lineage>
</organism>
<protein>
    <submittedName>
        <fullName evidence="1">Uncharacterized protein</fullName>
    </submittedName>
</protein>
<proteinExistence type="predicted"/>
<reference evidence="1" key="2">
    <citation type="submission" date="2021-01" db="UniProtKB">
        <authorList>
            <consortium name="EnsemblPlants"/>
        </authorList>
    </citation>
    <scope>IDENTIFICATION</scope>
</reference>
<dbReference type="PANTHER" id="PTHR11439:SF463">
    <property type="entry name" value="REVERSE TRANSCRIPTASE TY1_COPIA-TYPE DOMAIN-CONTAINING PROTEIN"/>
    <property type="match status" value="1"/>
</dbReference>
<dbReference type="AlphaFoldDB" id="A0A7N2LML9"/>
<evidence type="ECO:0000313" key="2">
    <source>
        <dbReference type="Proteomes" id="UP000594261"/>
    </source>
</evidence>
<keyword evidence="2" id="KW-1185">Reference proteome</keyword>
<dbReference type="OMA" id="GMANARF"/>
<dbReference type="EnsemblPlants" id="QL05p033222:mrna">
    <property type="protein sequence ID" value="QL05p033222:mrna"/>
    <property type="gene ID" value="QL05p033222"/>
</dbReference>
<sequence>MLEAKPISSPMAQSTSLSAFEGDSLDDVTLYKSTVGAPRYLSLSRPNISFTVNKLSQFMQCPTSLHWPPVLWCDNIDATFLSSNPVFHARAKHVEIDFHFVRDMVADGLLVIRFLSS</sequence>
<accession>A0A7N2LML9</accession>
<dbReference type="InParanoid" id="A0A7N2LML9"/>
<dbReference type="EMBL" id="LRBV02000005">
    <property type="status" value="NOT_ANNOTATED_CDS"/>
    <property type="molecule type" value="Genomic_DNA"/>
</dbReference>
<dbReference type="PANTHER" id="PTHR11439">
    <property type="entry name" value="GAG-POL-RELATED RETROTRANSPOSON"/>
    <property type="match status" value="1"/>
</dbReference>
<reference evidence="1 2" key="1">
    <citation type="journal article" date="2016" name="G3 (Bethesda)">
        <title>First Draft Assembly and Annotation of the Genome of a California Endemic Oak Quercus lobata Nee (Fagaceae).</title>
        <authorList>
            <person name="Sork V.L."/>
            <person name="Fitz-Gibbon S.T."/>
            <person name="Puiu D."/>
            <person name="Crepeau M."/>
            <person name="Gugger P.F."/>
            <person name="Sherman R."/>
            <person name="Stevens K."/>
            <person name="Langley C.H."/>
            <person name="Pellegrini M."/>
            <person name="Salzberg S.L."/>
        </authorList>
    </citation>
    <scope>NUCLEOTIDE SEQUENCE [LARGE SCALE GENOMIC DNA]</scope>
    <source>
        <strain evidence="1 2">cv. SW786</strain>
    </source>
</reference>
<dbReference type="CDD" id="cd09272">
    <property type="entry name" value="RNase_HI_RT_Ty1"/>
    <property type="match status" value="1"/>
</dbReference>